<accession>A0A5J4LM28</accession>
<dbReference type="InterPro" id="IPR036388">
    <property type="entry name" value="WH-like_DNA-bd_sf"/>
</dbReference>
<dbReference type="CDD" id="cd00090">
    <property type="entry name" value="HTH_ARSR"/>
    <property type="match status" value="1"/>
</dbReference>
<dbReference type="Pfam" id="PF19361">
    <property type="entry name" value="DUF5937"/>
    <property type="match status" value="1"/>
</dbReference>
<dbReference type="SUPFAM" id="SSF46785">
    <property type="entry name" value="Winged helix' DNA-binding domain"/>
    <property type="match status" value="1"/>
</dbReference>
<dbReference type="Pfam" id="PF12840">
    <property type="entry name" value="HTH_20"/>
    <property type="match status" value="1"/>
</dbReference>
<dbReference type="Proteomes" id="UP000325598">
    <property type="component" value="Unassembled WGS sequence"/>
</dbReference>
<evidence type="ECO:0000313" key="5">
    <source>
        <dbReference type="EMBL" id="GES33544.1"/>
    </source>
</evidence>
<feature type="domain" description="HTH arsR-type" evidence="4">
    <location>
        <begin position="268"/>
        <end position="360"/>
    </location>
</feature>
<dbReference type="SMART" id="SM00418">
    <property type="entry name" value="HTH_ARSR"/>
    <property type="match status" value="1"/>
</dbReference>
<keyword evidence="3" id="KW-0804">Transcription</keyword>
<evidence type="ECO:0000259" key="4">
    <source>
        <dbReference type="PROSITE" id="PS50987"/>
    </source>
</evidence>
<gene>
    <name evidence="5" type="ORF">San01_60320</name>
</gene>
<evidence type="ECO:0000256" key="2">
    <source>
        <dbReference type="ARBA" id="ARBA00023125"/>
    </source>
</evidence>
<evidence type="ECO:0000256" key="1">
    <source>
        <dbReference type="ARBA" id="ARBA00023015"/>
    </source>
</evidence>
<dbReference type="InterPro" id="IPR001845">
    <property type="entry name" value="HTH_ArsR_DNA-bd_dom"/>
</dbReference>
<keyword evidence="2" id="KW-0238">DNA-binding</keyword>
<comment type="caution">
    <text evidence="5">The sequence shown here is derived from an EMBL/GenBank/DDBJ whole genome shotgun (WGS) entry which is preliminary data.</text>
</comment>
<name>A0A5J4LM28_9ACTN</name>
<dbReference type="InterPro" id="IPR045981">
    <property type="entry name" value="DUF5937"/>
</dbReference>
<dbReference type="InterPro" id="IPR036390">
    <property type="entry name" value="WH_DNA-bd_sf"/>
</dbReference>
<keyword evidence="6" id="KW-1185">Reference proteome</keyword>
<dbReference type="GO" id="GO:0003677">
    <property type="term" value="F:DNA binding"/>
    <property type="evidence" value="ECO:0007669"/>
    <property type="project" value="UniProtKB-KW"/>
</dbReference>
<dbReference type="NCBIfam" id="NF033788">
    <property type="entry name" value="HTH_metalloreg"/>
    <property type="match status" value="1"/>
</dbReference>
<evidence type="ECO:0000256" key="3">
    <source>
        <dbReference type="ARBA" id="ARBA00023163"/>
    </source>
</evidence>
<dbReference type="GeneID" id="96750092"/>
<evidence type="ECO:0000313" key="6">
    <source>
        <dbReference type="Proteomes" id="UP000325598"/>
    </source>
</evidence>
<keyword evidence="1" id="KW-0805">Transcription regulation</keyword>
<dbReference type="PROSITE" id="PS50987">
    <property type="entry name" value="HTH_ARSR_2"/>
    <property type="match status" value="1"/>
</dbReference>
<sequence>MSVVLDISRLEPRQVLFAPSPLSELAEMLHVLSAPDHHPGLRAWATATATGLSSGLADRLAEADFLWHATRADILLPARPAATLAEELDALDERDDETFVASALEISCMAQYHRGVPQPLISAKDAQEARERAAIRGPRQAAFADRLLTDPRGVRAWLRRLFQDCEREFFADAWHDARTRLYADARHKTELLRRKGLAPALTAISPALQLDDQQQRLVIDKLVDGAGTTSDLGLTCIPTAFGRPHLVTMITPGWRPVIQYPITTPDLPRPMTVNLLQARLEALAHPVRMRMCRALARGSHTTGELAAAHGLTAPEASRHIARLKKAGLITTQRRGRYVGYQLDLNTVARLGSDFLDSLLR</sequence>
<dbReference type="InterPro" id="IPR011991">
    <property type="entry name" value="ArsR-like_HTH"/>
</dbReference>
<proteinExistence type="predicted"/>
<dbReference type="RefSeq" id="WP_152105092.1">
    <property type="nucleotide sequence ID" value="NZ_BLAG01000020.1"/>
</dbReference>
<dbReference type="InterPro" id="IPR051081">
    <property type="entry name" value="HTH_MetalResp_TranReg"/>
</dbReference>
<dbReference type="Gene3D" id="1.10.10.10">
    <property type="entry name" value="Winged helix-like DNA-binding domain superfamily/Winged helix DNA-binding domain"/>
    <property type="match status" value="1"/>
</dbReference>
<dbReference type="OrthoDB" id="3396564at2"/>
<dbReference type="PRINTS" id="PR00778">
    <property type="entry name" value="HTHARSR"/>
</dbReference>
<protein>
    <submittedName>
        <fullName evidence="5">Transcriptional regulator</fullName>
    </submittedName>
</protein>
<dbReference type="AlphaFoldDB" id="A0A5J4LM28"/>
<reference evidence="5 6" key="1">
    <citation type="submission" date="2019-10" db="EMBL/GenBank/DDBJ databases">
        <title>Whole genome shotgun sequence of Streptomyces angustmyceticus NBRC 3934.</title>
        <authorList>
            <person name="Hosoyama A."/>
            <person name="Ichikawa N."/>
            <person name="Kimura A."/>
            <person name="Kitahashi Y."/>
            <person name="Komaki H."/>
            <person name="Uohara A."/>
        </authorList>
    </citation>
    <scope>NUCLEOTIDE SEQUENCE [LARGE SCALE GENOMIC DNA]</scope>
    <source>
        <strain evidence="5 6">NBRC 3934</strain>
    </source>
</reference>
<dbReference type="EMBL" id="BLAG01000020">
    <property type="protein sequence ID" value="GES33544.1"/>
    <property type="molecule type" value="Genomic_DNA"/>
</dbReference>
<dbReference type="PANTHER" id="PTHR33154:SF33">
    <property type="entry name" value="TRANSCRIPTIONAL REPRESSOR SDPR"/>
    <property type="match status" value="1"/>
</dbReference>
<dbReference type="PANTHER" id="PTHR33154">
    <property type="entry name" value="TRANSCRIPTIONAL REGULATOR, ARSR FAMILY"/>
    <property type="match status" value="1"/>
</dbReference>
<dbReference type="GO" id="GO:0003700">
    <property type="term" value="F:DNA-binding transcription factor activity"/>
    <property type="evidence" value="ECO:0007669"/>
    <property type="project" value="InterPro"/>
</dbReference>
<organism evidence="5 6">
    <name type="scientific">Streptomyces angustmyceticus</name>
    <dbReference type="NCBI Taxonomy" id="285578"/>
    <lineage>
        <taxon>Bacteria</taxon>
        <taxon>Bacillati</taxon>
        <taxon>Actinomycetota</taxon>
        <taxon>Actinomycetes</taxon>
        <taxon>Kitasatosporales</taxon>
        <taxon>Streptomycetaceae</taxon>
        <taxon>Streptomyces</taxon>
    </lineage>
</organism>